<comment type="caution">
    <text evidence="2">The sequence shown here is derived from an EMBL/GenBank/DDBJ whole genome shotgun (WGS) entry which is preliminary data.</text>
</comment>
<dbReference type="RefSeq" id="WP_202829812.1">
    <property type="nucleotide sequence ID" value="NZ_JAETWB010000001.1"/>
</dbReference>
<dbReference type="Pfam" id="PF10768">
    <property type="entry name" value="FliX"/>
    <property type="match status" value="1"/>
</dbReference>
<evidence type="ECO:0000313" key="3">
    <source>
        <dbReference type="Proteomes" id="UP000660885"/>
    </source>
</evidence>
<sequence length="140" mass="14421">MHGIGRLGGIGQATPARGRARSGAGGFRIEAGESEAAREAAATGGIAPAGLGLLTLQEYGGAAERDEAAQRRASDILAELTALQCDMLGGSRADPARLRRLVESGEEGADPALREVVQGVVLRAQVELLRRSLDDAMAFA</sequence>
<accession>A0ABS1TWP6</accession>
<dbReference type="EMBL" id="JAETWB010000001">
    <property type="protein sequence ID" value="MBL6076635.1"/>
    <property type="molecule type" value="Genomic_DNA"/>
</dbReference>
<organism evidence="2 3">
    <name type="scientific">Belnapia arida</name>
    <dbReference type="NCBI Taxonomy" id="2804533"/>
    <lineage>
        <taxon>Bacteria</taxon>
        <taxon>Pseudomonadati</taxon>
        <taxon>Pseudomonadota</taxon>
        <taxon>Alphaproteobacteria</taxon>
        <taxon>Acetobacterales</taxon>
        <taxon>Roseomonadaceae</taxon>
        <taxon>Belnapia</taxon>
    </lineage>
</organism>
<keyword evidence="3" id="KW-1185">Reference proteome</keyword>
<evidence type="ECO:0000256" key="1">
    <source>
        <dbReference type="SAM" id="MobiDB-lite"/>
    </source>
</evidence>
<evidence type="ECO:0000313" key="2">
    <source>
        <dbReference type="EMBL" id="MBL6076635.1"/>
    </source>
</evidence>
<feature type="region of interest" description="Disordered" evidence="1">
    <location>
        <begin position="1"/>
        <end position="24"/>
    </location>
</feature>
<protein>
    <submittedName>
        <fullName evidence="2">Uncharacterized protein</fullName>
    </submittedName>
</protein>
<feature type="compositionally biased region" description="Gly residues" evidence="1">
    <location>
        <begin position="1"/>
        <end position="11"/>
    </location>
</feature>
<dbReference type="Proteomes" id="UP000660885">
    <property type="component" value="Unassembled WGS sequence"/>
</dbReference>
<gene>
    <name evidence="2" type="ORF">JMJ56_01375</name>
</gene>
<name>A0ABS1TWP6_9PROT</name>
<dbReference type="InterPro" id="IPR019704">
    <property type="entry name" value="Flagellar_assmbl_FliX_class2"/>
</dbReference>
<reference evidence="2 3" key="1">
    <citation type="submission" date="2021-01" db="EMBL/GenBank/DDBJ databases">
        <title>Belnapia mucosa sp. nov. and Belnapia arida sp. nov., isolated from the Tabernas Desert (Almeria, Spain).</title>
        <authorList>
            <person name="Molina-Menor E."/>
            <person name="Vidal-Verdu A."/>
            <person name="Calonge A."/>
            <person name="Satari L."/>
            <person name="Pereto J."/>
            <person name="Porcar M."/>
        </authorList>
    </citation>
    <scope>NUCLEOTIDE SEQUENCE [LARGE SCALE GENOMIC DNA]</scope>
    <source>
        <strain evidence="2 3">T18</strain>
    </source>
</reference>
<proteinExistence type="predicted"/>